<evidence type="ECO:0000256" key="2">
    <source>
        <dbReference type="SAM" id="SignalP"/>
    </source>
</evidence>
<feature type="signal peptide" evidence="2">
    <location>
        <begin position="1"/>
        <end position="27"/>
    </location>
</feature>
<organism evidence="3 4">
    <name type="scientific">Bartonella silvatica</name>
    <dbReference type="NCBI Taxonomy" id="357760"/>
    <lineage>
        <taxon>Bacteria</taxon>
        <taxon>Pseudomonadati</taxon>
        <taxon>Pseudomonadota</taxon>
        <taxon>Alphaproteobacteria</taxon>
        <taxon>Hyphomicrobiales</taxon>
        <taxon>Bartonellaceae</taxon>
        <taxon>Bartonella</taxon>
    </lineage>
</organism>
<evidence type="ECO:0000313" key="4">
    <source>
        <dbReference type="Proteomes" id="UP001549086"/>
    </source>
</evidence>
<dbReference type="InterPro" id="IPR012332">
    <property type="entry name" value="Autotransporter_pectin_lyase_C"/>
</dbReference>
<dbReference type="RefSeq" id="WP_354190756.1">
    <property type="nucleotide sequence ID" value="NZ_JBEPLI010000028.1"/>
</dbReference>
<name>A0ABV2HIR1_9HYPH</name>
<dbReference type="Gene3D" id="2.160.20.20">
    <property type="match status" value="1"/>
</dbReference>
<keyword evidence="4" id="KW-1185">Reference proteome</keyword>
<feature type="chain" id="PRO_5047536890" evidence="2">
    <location>
        <begin position="28"/>
        <end position="689"/>
    </location>
</feature>
<sequence length="689" mass="74193">MVKIFKSHFFLCAVTTAMIFFVHSVNATGNVTPTVKNGTSCGEVSNGKSASSYKCHDGKEKKISGQSYQKIKGVSETVAIEVSKNNTVLRGENITVNSANNGTEIWETGAKVSEGGEIFLTKSTLKDVSTGVDVVHGRVEIEGGAVDARKVGVSAHVENGVNGNSYVSLVNTNINTSDGGVGLFSRVINTNDNTSNPTGSRTNNDTESGTENGTNKSNVVNSNSVRKRDATIDMNGGEIDFTNGVGVKIERAGRITLRAVSIKGKGHQVENTEKVNENSAFHIVKDDGFMFFSKGTVDVVNTHGILLQTRHSYVGISESNVSVKGGETFYGMRFLKDLEEKNITTITGNYTVDLDKTSFIVPNSTAIYSSKFYSSVNLTKGTELSGDLLLRADDKASLKIFADNSTLSGGARVDESSITLLKLMNHSKWTLSRPQYQKAQSSDSIGISSISRVHLSDSSIIFKQPEANMVDGYQTLCVGEGAKVVYSPVGEIRVRVGGEGAVYSTEGNAHLHLNTYLNKGGALQDQKTDRLLVHGDVEGQTIVHVHAVPESPGGGTGSGGNNHGISIIQVSGKAKEDSFKLDGDYIALDNLPYQYRLYAYGPESRLGKAHAGQRLVKGEGEYWDFRLENRYVDSTPKVETGLKLFAGSNTNLHRESSIRSVVPQVPTYLLLPNSIFHAGLMDISSQNKQ</sequence>
<reference evidence="3 4" key="1">
    <citation type="submission" date="2024-06" db="EMBL/GenBank/DDBJ databases">
        <title>Genomic Encyclopedia of Type Strains, Phase IV (KMG-IV): sequencing the most valuable type-strain genomes for metagenomic binning, comparative biology and taxonomic classification.</title>
        <authorList>
            <person name="Goeker M."/>
        </authorList>
    </citation>
    <scope>NUCLEOTIDE SEQUENCE [LARGE SCALE GENOMIC DNA]</scope>
    <source>
        <strain evidence="3 4">DSM 23649</strain>
    </source>
</reference>
<feature type="region of interest" description="Disordered" evidence="1">
    <location>
        <begin position="188"/>
        <end position="228"/>
    </location>
</feature>
<feature type="compositionally biased region" description="Polar residues" evidence="1">
    <location>
        <begin position="188"/>
        <end position="216"/>
    </location>
</feature>
<accession>A0ABV2HIR1</accession>
<keyword evidence="2" id="KW-0732">Signal</keyword>
<feature type="non-terminal residue" evidence="3">
    <location>
        <position position="689"/>
    </location>
</feature>
<dbReference type="SUPFAM" id="SSF51126">
    <property type="entry name" value="Pectin lyase-like"/>
    <property type="match status" value="1"/>
</dbReference>
<dbReference type="Proteomes" id="UP001549086">
    <property type="component" value="Unassembled WGS sequence"/>
</dbReference>
<evidence type="ECO:0000256" key="1">
    <source>
        <dbReference type="SAM" id="MobiDB-lite"/>
    </source>
</evidence>
<evidence type="ECO:0000313" key="3">
    <source>
        <dbReference type="EMBL" id="MET3590431.1"/>
    </source>
</evidence>
<proteinExistence type="predicted"/>
<dbReference type="InterPro" id="IPR011050">
    <property type="entry name" value="Pectin_lyase_fold/virulence"/>
</dbReference>
<dbReference type="EMBL" id="JBEPLI010000028">
    <property type="protein sequence ID" value="MET3590431.1"/>
    <property type="molecule type" value="Genomic_DNA"/>
</dbReference>
<comment type="caution">
    <text evidence="3">The sequence shown here is derived from an EMBL/GenBank/DDBJ whole genome shotgun (WGS) entry which is preliminary data.</text>
</comment>
<gene>
    <name evidence="3" type="ORF">ABID23_001541</name>
</gene>
<protein>
    <submittedName>
        <fullName evidence="3">Uncharacterized protein</fullName>
    </submittedName>
</protein>